<proteinExistence type="predicted"/>
<evidence type="ECO:0000313" key="1">
    <source>
        <dbReference type="EMBL" id="KAH1131017.1"/>
    </source>
</evidence>
<dbReference type="Proteomes" id="UP000828251">
    <property type="component" value="Unassembled WGS sequence"/>
</dbReference>
<name>A0A9D3WKV8_9ROSI</name>
<evidence type="ECO:0008006" key="3">
    <source>
        <dbReference type="Google" id="ProtNLM"/>
    </source>
</evidence>
<evidence type="ECO:0000313" key="2">
    <source>
        <dbReference type="Proteomes" id="UP000828251"/>
    </source>
</evidence>
<organism evidence="1 2">
    <name type="scientific">Gossypium stocksii</name>
    <dbReference type="NCBI Taxonomy" id="47602"/>
    <lineage>
        <taxon>Eukaryota</taxon>
        <taxon>Viridiplantae</taxon>
        <taxon>Streptophyta</taxon>
        <taxon>Embryophyta</taxon>
        <taxon>Tracheophyta</taxon>
        <taxon>Spermatophyta</taxon>
        <taxon>Magnoliopsida</taxon>
        <taxon>eudicotyledons</taxon>
        <taxon>Gunneridae</taxon>
        <taxon>Pentapetalae</taxon>
        <taxon>rosids</taxon>
        <taxon>malvids</taxon>
        <taxon>Malvales</taxon>
        <taxon>Malvaceae</taxon>
        <taxon>Malvoideae</taxon>
        <taxon>Gossypium</taxon>
    </lineage>
</organism>
<comment type="caution">
    <text evidence="1">The sequence shown here is derived from an EMBL/GenBank/DDBJ whole genome shotgun (WGS) entry which is preliminary data.</text>
</comment>
<keyword evidence="2" id="KW-1185">Reference proteome</keyword>
<accession>A0A9D3WKV8</accession>
<reference evidence="1 2" key="1">
    <citation type="journal article" date="2021" name="Plant Biotechnol. J.">
        <title>Multi-omics assisted identification of the key and species-specific regulatory components of drought-tolerant mechanisms in Gossypium stocksii.</title>
        <authorList>
            <person name="Yu D."/>
            <person name="Ke L."/>
            <person name="Zhang D."/>
            <person name="Wu Y."/>
            <person name="Sun Y."/>
            <person name="Mei J."/>
            <person name="Sun J."/>
            <person name="Sun Y."/>
        </authorList>
    </citation>
    <scope>NUCLEOTIDE SEQUENCE [LARGE SCALE GENOMIC DNA]</scope>
    <source>
        <strain evidence="2">cv. E1</strain>
        <tissue evidence="1">Leaf</tissue>
    </source>
</reference>
<dbReference type="AlphaFoldDB" id="A0A9D3WKV8"/>
<dbReference type="EMBL" id="JAIQCV010000001">
    <property type="protein sequence ID" value="KAH1131017.1"/>
    <property type="molecule type" value="Genomic_DNA"/>
</dbReference>
<protein>
    <recommendedName>
        <fullName evidence="3">Reverse transcriptase domain-containing protein</fullName>
    </recommendedName>
</protein>
<gene>
    <name evidence="1" type="ORF">J1N35_002395</name>
</gene>
<sequence>MVAHLPRIKSDHRPLLLVLNLSSSLPRAIRNDDGNWLFDPADIEDMANVFFQKLYSEIPSPLGRLLSNNFPQLDPVDISFLGRPMSNIEIKEALFDMAPLKAPGSDGFHALFFQKYWDTLEKVVCDWVRKVF</sequence>
<dbReference type="OrthoDB" id="1922870at2759"/>